<dbReference type="STRING" id="52838.A0A4V4H239"/>
<proteinExistence type="predicted"/>
<dbReference type="Proteomes" id="UP000317650">
    <property type="component" value="Unassembled WGS sequence"/>
</dbReference>
<keyword evidence="2" id="KW-1185">Reference proteome</keyword>
<reference evidence="1 2" key="1">
    <citation type="journal article" date="2019" name="Nat. Plants">
        <title>Genome sequencing of Musa balbisiana reveals subgenome evolution and function divergence in polyploid bananas.</title>
        <authorList>
            <person name="Yao X."/>
        </authorList>
    </citation>
    <scope>NUCLEOTIDE SEQUENCE [LARGE SCALE GENOMIC DNA]</scope>
    <source>
        <strain evidence="2">cv. DH-PKW</strain>
        <tissue evidence="1">Leaves</tissue>
    </source>
</reference>
<name>A0A4V4H239_MUSBA</name>
<protein>
    <submittedName>
        <fullName evidence="1">Uncharacterized protein</fullName>
    </submittedName>
</protein>
<comment type="caution">
    <text evidence="1">The sequence shown here is derived from an EMBL/GenBank/DDBJ whole genome shotgun (WGS) entry which is preliminary data.</text>
</comment>
<sequence>METGDRRSGFRYGCGEVHFLQVPDSGSIDSPMLRAIEKKIKEQRDADVVIMKDAFGDGRRVRLACFWHDL</sequence>
<dbReference type="EMBL" id="PYDT01000264">
    <property type="protein sequence ID" value="THU42906.1"/>
    <property type="molecule type" value="Genomic_DNA"/>
</dbReference>
<evidence type="ECO:0000313" key="2">
    <source>
        <dbReference type="Proteomes" id="UP000317650"/>
    </source>
</evidence>
<evidence type="ECO:0000313" key="1">
    <source>
        <dbReference type="EMBL" id="THU42906.1"/>
    </source>
</evidence>
<gene>
    <name evidence="1" type="ORF">C4D60_Mb00t00220</name>
</gene>
<accession>A0A4V4H239</accession>
<dbReference type="AlphaFoldDB" id="A0A4V4H239"/>
<organism evidence="1 2">
    <name type="scientific">Musa balbisiana</name>
    <name type="common">Banana</name>
    <dbReference type="NCBI Taxonomy" id="52838"/>
    <lineage>
        <taxon>Eukaryota</taxon>
        <taxon>Viridiplantae</taxon>
        <taxon>Streptophyta</taxon>
        <taxon>Embryophyta</taxon>
        <taxon>Tracheophyta</taxon>
        <taxon>Spermatophyta</taxon>
        <taxon>Magnoliopsida</taxon>
        <taxon>Liliopsida</taxon>
        <taxon>Zingiberales</taxon>
        <taxon>Musaceae</taxon>
        <taxon>Musa</taxon>
    </lineage>
</organism>